<dbReference type="PATRIC" id="fig|1235795.3.peg.2775"/>
<dbReference type="OrthoDB" id="9802264at2"/>
<dbReference type="InterPro" id="IPR041701">
    <property type="entry name" value="MetN_ABC"/>
</dbReference>
<comment type="similarity">
    <text evidence="1">Belongs to the ABC transporter superfamily.</text>
</comment>
<sequence length="260" mass="28305">MRGGTLIITLEHVSKTYSLQNGQFEALRNVSLQIPEGTIHGIIGPSGAGKSTLLRMMNALELPDQGKVTVLGQELTALPETARREVRRSIGMIFQQFHLLNNRTVSGNVSVPLELAGLPKKERAERVGECLRFVGLEDKADQYPASLSGGQKQRVAIARALASQPSILLCDEPTSSLDPKTTAEILEVLLHIHRTLGVTIVIVTHEMDVVRSICQGVSVMEEGRITDAFTLQRNEAEVGTAGRTGYHASYREQLLGGMEV</sequence>
<keyword evidence="3" id="KW-1003">Cell membrane</keyword>
<dbReference type="STRING" id="1235795.C812_02809"/>
<evidence type="ECO:0000313" key="10">
    <source>
        <dbReference type="EMBL" id="EOS55677.1"/>
    </source>
</evidence>
<dbReference type="GO" id="GO:0005524">
    <property type="term" value="F:ATP binding"/>
    <property type="evidence" value="ECO:0007669"/>
    <property type="project" value="UniProtKB-KW"/>
</dbReference>
<protein>
    <submittedName>
        <fullName evidence="10">D-methionine transport system ATP-binding protein</fullName>
    </submittedName>
</protein>
<dbReference type="GO" id="GO:0016887">
    <property type="term" value="F:ATP hydrolysis activity"/>
    <property type="evidence" value="ECO:0007669"/>
    <property type="project" value="InterPro"/>
</dbReference>
<dbReference type="GO" id="GO:0006865">
    <property type="term" value="P:amino acid transport"/>
    <property type="evidence" value="ECO:0007669"/>
    <property type="project" value="UniProtKB-KW"/>
</dbReference>
<name>R9LIV3_9BACL</name>
<keyword evidence="5 10" id="KW-0067">ATP-binding</keyword>
<comment type="caution">
    <text evidence="10">The sequence shown here is derived from an EMBL/GenBank/DDBJ whole genome shotgun (WGS) entry which is preliminary data.</text>
</comment>
<accession>R9LIV3</accession>
<dbReference type="InterPro" id="IPR027417">
    <property type="entry name" value="P-loop_NTPase"/>
</dbReference>
<dbReference type="Gene3D" id="3.40.50.300">
    <property type="entry name" value="P-loop containing nucleotide triphosphate hydrolases"/>
    <property type="match status" value="1"/>
</dbReference>
<organism evidence="10 11">
    <name type="scientific">Paenibacillus barengoltzii G22</name>
    <dbReference type="NCBI Taxonomy" id="1235795"/>
    <lineage>
        <taxon>Bacteria</taxon>
        <taxon>Bacillati</taxon>
        <taxon>Bacillota</taxon>
        <taxon>Bacilli</taxon>
        <taxon>Bacillales</taxon>
        <taxon>Paenibacillaceae</taxon>
        <taxon>Paenibacillus</taxon>
    </lineage>
</organism>
<evidence type="ECO:0000256" key="2">
    <source>
        <dbReference type="ARBA" id="ARBA00022448"/>
    </source>
</evidence>
<keyword evidence="4" id="KW-0547">Nucleotide-binding</keyword>
<evidence type="ECO:0000313" key="11">
    <source>
        <dbReference type="Proteomes" id="UP000019598"/>
    </source>
</evidence>
<dbReference type="PROSITE" id="PS00211">
    <property type="entry name" value="ABC_TRANSPORTER_1"/>
    <property type="match status" value="1"/>
</dbReference>
<dbReference type="PANTHER" id="PTHR43166:SF30">
    <property type="entry name" value="METHIONINE IMPORT ATP-BINDING PROTEIN METN"/>
    <property type="match status" value="1"/>
</dbReference>
<dbReference type="InterPro" id="IPR017871">
    <property type="entry name" value="ABC_transporter-like_CS"/>
</dbReference>
<evidence type="ECO:0000256" key="6">
    <source>
        <dbReference type="ARBA" id="ARBA00022967"/>
    </source>
</evidence>
<dbReference type="PROSITE" id="PS50893">
    <property type="entry name" value="ABC_TRANSPORTER_2"/>
    <property type="match status" value="1"/>
</dbReference>
<dbReference type="PANTHER" id="PTHR43166">
    <property type="entry name" value="AMINO ACID IMPORT ATP-BINDING PROTEIN"/>
    <property type="match status" value="1"/>
</dbReference>
<evidence type="ECO:0000256" key="5">
    <source>
        <dbReference type="ARBA" id="ARBA00022840"/>
    </source>
</evidence>
<keyword evidence="7" id="KW-0029">Amino-acid transport</keyword>
<dbReference type="AlphaFoldDB" id="R9LIV3"/>
<dbReference type="EMBL" id="ASSZ01000025">
    <property type="protein sequence ID" value="EOS55677.1"/>
    <property type="molecule type" value="Genomic_DNA"/>
</dbReference>
<dbReference type="InterPro" id="IPR003439">
    <property type="entry name" value="ABC_transporter-like_ATP-bd"/>
</dbReference>
<evidence type="ECO:0000256" key="4">
    <source>
        <dbReference type="ARBA" id="ARBA00022741"/>
    </source>
</evidence>
<evidence type="ECO:0000256" key="8">
    <source>
        <dbReference type="ARBA" id="ARBA00023136"/>
    </source>
</evidence>
<evidence type="ECO:0000256" key="1">
    <source>
        <dbReference type="ARBA" id="ARBA00005417"/>
    </source>
</evidence>
<dbReference type="Pfam" id="PF00005">
    <property type="entry name" value="ABC_tran"/>
    <property type="match status" value="1"/>
</dbReference>
<keyword evidence="6" id="KW-1278">Translocase</keyword>
<evidence type="ECO:0000256" key="3">
    <source>
        <dbReference type="ARBA" id="ARBA00022475"/>
    </source>
</evidence>
<dbReference type="InterPro" id="IPR003593">
    <property type="entry name" value="AAA+_ATPase"/>
</dbReference>
<feature type="domain" description="ABC transporter" evidence="9">
    <location>
        <begin position="8"/>
        <end position="247"/>
    </location>
</feature>
<reference evidence="10 11" key="1">
    <citation type="submission" date="2013-04" db="EMBL/GenBank/DDBJ databases">
        <title>The Genome Sequence of Paenibacillus barengoltzii G22.</title>
        <authorList>
            <consortium name="The Broad Institute Genomics Platform"/>
            <consortium name="The Broad Institute Genome Sequencing Center for Infectious Disease"/>
            <person name="Earl A."/>
            <person name="Xavier R."/>
            <person name="Elson C."/>
            <person name="Duck W."/>
            <person name="Walker B."/>
            <person name="Young S."/>
            <person name="Zeng Q."/>
            <person name="Gargeya S."/>
            <person name="Fitzgerald M."/>
            <person name="Haas B."/>
            <person name="Abouelleil A."/>
            <person name="Allen A.W."/>
            <person name="Alvarado L."/>
            <person name="Arachchi H.M."/>
            <person name="Berlin A.M."/>
            <person name="Chapman S.B."/>
            <person name="Gainer-Dewar J."/>
            <person name="Goldberg J."/>
            <person name="Griggs A."/>
            <person name="Gujja S."/>
            <person name="Hansen M."/>
            <person name="Howarth C."/>
            <person name="Imamovic A."/>
            <person name="Ireland A."/>
            <person name="Larimer J."/>
            <person name="McCowan C."/>
            <person name="Murphy C."/>
            <person name="Pearson M."/>
            <person name="Poon T.W."/>
            <person name="Priest M."/>
            <person name="Roberts A."/>
            <person name="Saif S."/>
            <person name="Shea T."/>
            <person name="Sisk P."/>
            <person name="Sykes S."/>
            <person name="Wortman J."/>
            <person name="Nusbaum C."/>
            <person name="Birren B."/>
        </authorList>
    </citation>
    <scope>NUCLEOTIDE SEQUENCE [LARGE SCALE GENOMIC DNA]</scope>
    <source>
        <strain evidence="10 11">G22</strain>
    </source>
</reference>
<evidence type="ECO:0000259" key="9">
    <source>
        <dbReference type="PROSITE" id="PS50893"/>
    </source>
</evidence>
<gene>
    <name evidence="10" type="ORF">C812_02809</name>
</gene>
<dbReference type="HOGENOM" id="CLU_000604_1_22_9"/>
<dbReference type="FunFam" id="3.40.50.300:FF:000056">
    <property type="entry name" value="Cell division ATP-binding protein FtsE"/>
    <property type="match status" value="1"/>
</dbReference>
<keyword evidence="2" id="KW-0813">Transport</keyword>
<keyword evidence="8" id="KW-0472">Membrane</keyword>
<dbReference type="CDD" id="cd03258">
    <property type="entry name" value="ABC_MetN_methionine_transporter"/>
    <property type="match status" value="1"/>
</dbReference>
<dbReference type="InterPro" id="IPR050086">
    <property type="entry name" value="MetN_ABC_transporter-like"/>
</dbReference>
<dbReference type="SMART" id="SM00382">
    <property type="entry name" value="AAA"/>
    <property type="match status" value="1"/>
</dbReference>
<dbReference type="SUPFAM" id="SSF52540">
    <property type="entry name" value="P-loop containing nucleoside triphosphate hydrolases"/>
    <property type="match status" value="1"/>
</dbReference>
<dbReference type="GO" id="GO:0005886">
    <property type="term" value="C:plasma membrane"/>
    <property type="evidence" value="ECO:0007669"/>
    <property type="project" value="UniProtKB-ARBA"/>
</dbReference>
<proteinExistence type="inferred from homology"/>
<evidence type="ECO:0000256" key="7">
    <source>
        <dbReference type="ARBA" id="ARBA00022970"/>
    </source>
</evidence>
<dbReference type="Proteomes" id="UP000019598">
    <property type="component" value="Unassembled WGS sequence"/>
</dbReference>